<dbReference type="KEGG" id="vg:15011507"/>
<reference evidence="2 3" key="1">
    <citation type="submission" date="2010-10" db="EMBL/GenBank/DDBJ databases">
        <title>The Genome Sequence of Loktanella phage pCB2051-A.</title>
        <authorList>
            <consortium name="The Broad Institute Genome Sequencing Platform"/>
            <person name="Henn M.R."/>
            <person name="Buchan A."/>
            <person name="Levin J."/>
            <person name="Malboeuf C."/>
            <person name="Casali M."/>
            <person name="Russ C."/>
            <person name="Lennon N."/>
            <person name="Chapman S.B."/>
            <person name="Erlich R."/>
            <person name="Young S.K."/>
            <person name="Yandava C."/>
            <person name="Zeng Q."/>
            <person name="Alvarado L."/>
            <person name="Anderson S."/>
            <person name="Berlin A."/>
            <person name="Chen Z."/>
            <person name="Freedman E."/>
            <person name="Gellesch M."/>
            <person name="Goldberg J."/>
            <person name="Green L."/>
            <person name="Griggs A."/>
            <person name="Gujja S."/>
            <person name="Heilman E.R."/>
            <person name="Heiman D."/>
            <person name="Hollinger A."/>
            <person name="Howarth C."/>
            <person name="Larson L."/>
            <person name="Mehta T."/>
            <person name="Pearson M."/>
            <person name="Roberts A."/>
            <person name="Ryan E."/>
            <person name="Saif S."/>
            <person name="Shea T."/>
            <person name="Shenoy N."/>
            <person name="Sisk P."/>
            <person name="Stolte C."/>
            <person name="Sykes S."/>
            <person name="White J."/>
            <person name="Haas B."/>
            <person name="Nusbaum C."/>
            <person name="Birren B."/>
        </authorList>
    </citation>
    <scope>NUCLEOTIDE SEQUENCE [LARGE SCALE GENOMIC DNA]</scope>
    <source>
        <strain evidence="3">pCB2051-A</strain>
    </source>
</reference>
<accession>M4QSZ3</accession>
<dbReference type="RefSeq" id="YP_007674934.1">
    <property type="nucleotide sequence ID" value="NC_020853.1"/>
</dbReference>
<proteinExistence type="predicted"/>
<dbReference type="GeneID" id="15011507"/>
<gene>
    <name evidence="2" type="ORF">LOKG_00038</name>
</gene>
<organism evidence="2 3">
    <name type="scientific">Loktanella phage pCB2051-A</name>
    <dbReference type="NCBI Taxonomy" id="754044"/>
    <lineage>
        <taxon>Viruses</taxon>
        <taxon>Duplodnaviria</taxon>
        <taxon>Heunggongvirae</taxon>
        <taxon>Uroviricota</taxon>
        <taxon>Caudoviricetes</taxon>
        <taxon>Casjensviridae</taxon>
        <taxon>Broinstvirus</taxon>
        <taxon>Broinstvirus pCB2051A</taxon>
    </lineage>
</organism>
<evidence type="ECO:0000313" key="3">
    <source>
        <dbReference type="Proteomes" id="UP000201389"/>
    </source>
</evidence>
<dbReference type="Proteomes" id="UP000201389">
    <property type="component" value="Segment"/>
</dbReference>
<evidence type="ECO:0000259" key="1">
    <source>
        <dbReference type="Pfam" id="PF13550"/>
    </source>
</evidence>
<dbReference type="EMBL" id="HQ632859">
    <property type="protein sequence ID" value="AGH31474.1"/>
    <property type="molecule type" value="Genomic_DNA"/>
</dbReference>
<dbReference type="InterPro" id="IPR032876">
    <property type="entry name" value="J_dom"/>
</dbReference>
<keyword evidence="3" id="KW-1185">Reference proteome</keyword>
<name>M4QSZ3_9CAUD</name>
<dbReference type="Pfam" id="PF13550">
    <property type="entry name" value="Phage-tail_3"/>
    <property type="match status" value="1"/>
</dbReference>
<evidence type="ECO:0000313" key="2">
    <source>
        <dbReference type="EMBL" id="AGH31474.1"/>
    </source>
</evidence>
<sequence>MGGGKGGQTAEVYDFLMSLDYAICHGPIDALNALVVKDKIAWQVPVEKNAVVKISEKELFGGDDAEGGMVGTMEVYLGGWDQYASPELAVRFGLASADCVGYRGLAHLFFRGSLSAANTSDYDHSGTDGGMTVEDAARIVLGKMGLMGAMFLAVLGPGAQYGFKWTTNNPYLPAPVPHVSRRPRGLSADGWIWPIIKRENGEFIQSTSKLNPDDERTLNRRKCPDANPAHMIYEIMTNEEWGKGDPASAFNKQSYLDCAAVLKDEMFGLSMMLSGQDAIENFVSEILDHIKGMQYQDPTTGLWTLKLIRDDYTKADLRVFNETNCDATVRRRTWSEVINQIRVTYTEPFSEEEEAVTVENMAAVAIQGGVVSETRDYYGVRNKFLAQQIAERDLAEASRLLTTVKMTVDREGFDQVPGGVVVFSWAEENIVEMVCRINTVDWGSSTDRKIQIEMTEDIFSTPKMDFSEPQEAEFIEDSDTPKKADHIFITGTPFPLLTRNGYSLTEIDDNYPQSTAMFFVNDNTMSIIDVVATSTVVDGNGDTSLGQVSKFPASATSTLGLALVPEVRSEIPAGLLEGMLQAEAEIGDIFMIQSATSQEWLMVDAYNSANGTWWVIRGLWDTVPQTWAATDRVWGVNGTLTNTDDREIFYLDNLTYYMRPRTRDGRLARTSADATAYTVQRRIHAPFRPANTQINGQGFGGQQYLAGVFPAAIPVTWNNRNRTSEDAVAKKWNAATVTPETGQTTRIKMIDAASGTVEFVYDGLTGTSFNLNTDDFTTYRFYTVGFYAVRDGIESIQGAKRFLEVERLGWGNNFGYDWGENDG</sequence>
<protein>
    <recommendedName>
        <fullName evidence="1">Tip attachment protein J domain-containing protein</fullName>
    </recommendedName>
</protein>
<feature type="domain" description="Tip attachment protein J" evidence="1">
    <location>
        <begin position="276"/>
        <end position="439"/>
    </location>
</feature>
<dbReference type="OrthoDB" id="9860at10239"/>